<evidence type="ECO:0000313" key="8">
    <source>
        <dbReference type="EMBL" id="HIS75658.1"/>
    </source>
</evidence>
<gene>
    <name evidence="8" type="ORF">IAB51_02505</name>
</gene>
<dbReference type="Proteomes" id="UP000824002">
    <property type="component" value="Unassembled WGS sequence"/>
</dbReference>
<dbReference type="GO" id="GO:0000271">
    <property type="term" value="P:polysaccharide biosynthetic process"/>
    <property type="evidence" value="ECO:0007669"/>
    <property type="project" value="InterPro"/>
</dbReference>
<feature type="transmembrane region" description="Helical" evidence="5">
    <location>
        <begin position="304"/>
        <end position="323"/>
    </location>
</feature>
<keyword evidence="3 5" id="KW-1133">Transmembrane helix</keyword>
<dbReference type="InterPro" id="IPR007267">
    <property type="entry name" value="GtrA_DPMS_TM"/>
</dbReference>
<evidence type="ECO:0000259" key="6">
    <source>
        <dbReference type="Pfam" id="PF04138"/>
    </source>
</evidence>
<keyword evidence="2 5" id="KW-0812">Transmembrane</keyword>
<dbReference type="InterPro" id="IPR053150">
    <property type="entry name" value="Teicoplanin_resist-assoc"/>
</dbReference>
<protein>
    <submittedName>
        <fullName evidence="8">VanZ family protein</fullName>
    </submittedName>
</protein>
<feature type="transmembrane region" description="Helical" evidence="5">
    <location>
        <begin position="44"/>
        <end position="63"/>
    </location>
</feature>
<organism evidence="8 9">
    <name type="scientific">Candidatus Merdivicinus excrementipullorum</name>
    <dbReference type="NCBI Taxonomy" id="2840867"/>
    <lineage>
        <taxon>Bacteria</taxon>
        <taxon>Bacillati</taxon>
        <taxon>Bacillota</taxon>
        <taxon>Clostridia</taxon>
        <taxon>Eubacteriales</taxon>
        <taxon>Oscillospiraceae</taxon>
        <taxon>Oscillospiraceae incertae sedis</taxon>
        <taxon>Candidatus Merdivicinus</taxon>
    </lineage>
</organism>
<dbReference type="PANTHER" id="PTHR36834">
    <property type="entry name" value="MEMBRANE PROTEIN-RELATED"/>
    <property type="match status" value="1"/>
</dbReference>
<proteinExistence type="predicted"/>
<comment type="subcellular location">
    <subcellularLocation>
        <location evidence="1">Membrane</location>
        <topology evidence="1">Multi-pass membrane protein</topology>
    </subcellularLocation>
</comment>
<feature type="domain" description="VanZ-like" evidence="7">
    <location>
        <begin position="51"/>
        <end position="179"/>
    </location>
</feature>
<evidence type="ECO:0000256" key="3">
    <source>
        <dbReference type="ARBA" id="ARBA00022989"/>
    </source>
</evidence>
<dbReference type="EMBL" id="DVJP01000020">
    <property type="protein sequence ID" value="HIS75658.1"/>
    <property type="molecule type" value="Genomic_DNA"/>
</dbReference>
<evidence type="ECO:0000256" key="1">
    <source>
        <dbReference type="ARBA" id="ARBA00004141"/>
    </source>
</evidence>
<evidence type="ECO:0000259" key="7">
    <source>
        <dbReference type="Pfam" id="PF04892"/>
    </source>
</evidence>
<feature type="transmembrane region" description="Helical" evidence="5">
    <location>
        <begin position="228"/>
        <end position="249"/>
    </location>
</feature>
<dbReference type="AlphaFoldDB" id="A0A9D1FKZ7"/>
<feature type="domain" description="GtrA/DPMS transmembrane" evidence="6">
    <location>
        <begin position="207"/>
        <end position="323"/>
    </location>
</feature>
<reference evidence="8" key="1">
    <citation type="submission" date="2020-10" db="EMBL/GenBank/DDBJ databases">
        <authorList>
            <person name="Gilroy R."/>
        </authorList>
    </citation>
    <scope>NUCLEOTIDE SEQUENCE</scope>
    <source>
        <strain evidence="8">CHK199-13235</strain>
    </source>
</reference>
<dbReference type="Pfam" id="PF04892">
    <property type="entry name" value="VanZ"/>
    <property type="match status" value="1"/>
</dbReference>
<keyword evidence="4 5" id="KW-0472">Membrane</keyword>
<feature type="transmembrane region" description="Helical" evidence="5">
    <location>
        <begin position="12"/>
        <end position="32"/>
    </location>
</feature>
<feature type="transmembrane region" description="Helical" evidence="5">
    <location>
        <begin position="270"/>
        <end position="292"/>
    </location>
</feature>
<feature type="transmembrane region" description="Helical" evidence="5">
    <location>
        <begin position="103"/>
        <end position="126"/>
    </location>
</feature>
<evidence type="ECO:0000256" key="2">
    <source>
        <dbReference type="ARBA" id="ARBA00022692"/>
    </source>
</evidence>
<dbReference type="Pfam" id="PF04138">
    <property type="entry name" value="GtrA_DPMS_TM"/>
    <property type="match status" value="1"/>
</dbReference>
<dbReference type="PANTHER" id="PTHR36834:SF1">
    <property type="entry name" value="INTEGRAL MEMBRANE PROTEIN"/>
    <property type="match status" value="1"/>
</dbReference>
<name>A0A9D1FKZ7_9FIRM</name>
<dbReference type="GO" id="GO:0016020">
    <property type="term" value="C:membrane"/>
    <property type="evidence" value="ECO:0007669"/>
    <property type="project" value="UniProtKB-SubCell"/>
</dbReference>
<evidence type="ECO:0000256" key="5">
    <source>
        <dbReference type="SAM" id="Phobius"/>
    </source>
</evidence>
<accession>A0A9D1FKZ7</accession>
<dbReference type="InterPro" id="IPR006976">
    <property type="entry name" value="VanZ-like"/>
</dbReference>
<reference evidence="8" key="2">
    <citation type="journal article" date="2021" name="PeerJ">
        <title>Extensive microbial diversity within the chicken gut microbiome revealed by metagenomics and culture.</title>
        <authorList>
            <person name="Gilroy R."/>
            <person name="Ravi A."/>
            <person name="Getino M."/>
            <person name="Pursley I."/>
            <person name="Horton D.L."/>
            <person name="Alikhan N.F."/>
            <person name="Baker D."/>
            <person name="Gharbi K."/>
            <person name="Hall N."/>
            <person name="Watson M."/>
            <person name="Adriaenssens E.M."/>
            <person name="Foster-Nyarko E."/>
            <person name="Jarju S."/>
            <person name="Secka A."/>
            <person name="Antonio M."/>
            <person name="Oren A."/>
            <person name="Chaudhuri R.R."/>
            <person name="La Ragione R."/>
            <person name="Hildebrand F."/>
            <person name="Pallen M.J."/>
        </authorList>
    </citation>
    <scope>NUCLEOTIDE SEQUENCE</scope>
    <source>
        <strain evidence="8">CHK199-13235</strain>
    </source>
</reference>
<evidence type="ECO:0000256" key="4">
    <source>
        <dbReference type="ARBA" id="ARBA00023136"/>
    </source>
</evidence>
<comment type="caution">
    <text evidence="8">The sequence shown here is derived from an EMBL/GenBank/DDBJ whole genome shotgun (WGS) entry which is preliminary data.</text>
</comment>
<feature type="transmembrane region" description="Helical" evidence="5">
    <location>
        <begin position="204"/>
        <end position="222"/>
    </location>
</feature>
<sequence length="328" mass="37135">MNSAFQYMWRMLVNMLAALPLIAGFRWICAIYRKKKGKTVTAAYEVGVWIFLAYLAGLFYQTIVPELMAALQGVEQEAGRVNLQIFLVFRQTWIEVFRNGNPAYFFINFLGNILVFVPLGFLTPFLWKRFRRFWKVTLLGAGVSLGIETVQLLLPRGTDIDDIWLNTLGAVLGYLLWRLADWAAGKGGWNMEKIRELCKKYRELISYLIFGVLTTVVNYVVYLIAAPFFSTATIPTAIAWIFAVVFAYVTNRKYVFHSKATGAAALAAEIGSFFGARLLSGLLDVGFMWVTADKLGLNDKIMKLVANVFVVVFNYIASKLVIFRKKAE</sequence>
<evidence type="ECO:0000313" key="9">
    <source>
        <dbReference type="Proteomes" id="UP000824002"/>
    </source>
</evidence>